<dbReference type="EMBL" id="CP020330">
    <property type="protein sequence ID" value="AQZ49976.1"/>
    <property type="molecule type" value="Genomic_DNA"/>
</dbReference>
<dbReference type="PANTHER" id="PTHR11803">
    <property type="entry name" value="2-IMINOBUTANOATE/2-IMINOPROPANOATE DEAMINASE RIDA"/>
    <property type="match status" value="1"/>
</dbReference>
<dbReference type="STRING" id="1122214.Mame_00599"/>
<accession>A0A1U9YX13</accession>
<organism evidence="2 3">
    <name type="scientific">Martelella mediterranea DSM 17316</name>
    <dbReference type="NCBI Taxonomy" id="1122214"/>
    <lineage>
        <taxon>Bacteria</taxon>
        <taxon>Pseudomonadati</taxon>
        <taxon>Pseudomonadota</taxon>
        <taxon>Alphaproteobacteria</taxon>
        <taxon>Hyphomicrobiales</taxon>
        <taxon>Aurantimonadaceae</taxon>
        <taxon>Martelella</taxon>
    </lineage>
</organism>
<dbReference type="GO" id="GO:0005829">
    <property type="term" value="C:cytosol"/>
    <property type="evidence" value="ECO:0007669"/>
    <property type="project" value="TreeGrafter"/>
</dbReference>
<dbReference type="EC" id="3.5.4.-" evidence="2"/>
<dbReference type="PANTHER" id="PTHR11803:SF58">
    <property type="entry name" value="PROTEIN HMF1-RELATED"/>
    <property type="match status" value="1"/>
</dbReference>
<dbReference type="InterPro" id="IPR035959">
    <property type="entry name" value="RutC-like_sf"/>
</dbReference>
<evidence type="ECO:0000313" key="3">
    <source>
        <dbReference type="Proteomes" id="UP000191135"/>
    </source>
</evidence>
<dbReference type="Gene3D" id="3.30.1330.40">
    <property type="entry name" value="RutC-like"/>
    <property type="match status" value="1"/>
</dbReference>
<dbReference type="AlphaFoldDB" id="A0A1U9YX13"/>
<keyword evidence="3" id="KW-1185">Reference proteome</keyword>
<protein>
    <submittedName>
        <fullName evidence="2">Enamine/imine deaminase</fullName>
        <ecNumber evidence="2">3.5.4.-</ecNumber>
    </submittedName>
</protein>
<dbReference type="eggNOG" id="COG0251">
    <property type="taxonomic scope" value="Bacteria"/>
</dbReference>
<comment type="similarity">
    <text evidence="1">Belongs to the RutC family.</text>
</comment>
<reference evidence="2 3" key="1">
    <citation type="submission" date="2017-03" db="EMBL/GenBank/DDBJ databases">
        <title>Foreign affairs: Plasmid Transfer between Roseobacters and Rhizobia.</title>
        <authorList>
            <person name="Bartling P."/>
            <person name="Bunk B."/>
            <person name="Overmann J."/>
            <person name="Brinkmann H."/>
            <person name="Petersen J."/>
        </authorList>
    </citation>
    <scope>NUCLEOTIDE SEQUENCE [LARGE SCALE GENOMIC DNA]</scope>
    <source>
        <strain evidence="2 3">MACL11</strain>
    </source>
</reference>
<dbReference type="FunFam" id="3.30.1330.40:FF:000001">
    <property type="entry name" value="L-PSP family endoribonuclease"/>
    <property type="match status" value="1"/>
</dbReference>
<dbReference type="SUPFAM" id="SSF55298">
    <property type="entry name" value="YjgF-like"/>
    <property type="match status" value="1"/>
</dbReference>
<dbReference type="GO" id="GO:0019239">
    <property type="term" value="F:deaminase activity"/>
    <property type="evidence" value="ECO:0007669"/>
    <property type="project" value="TreeGrafter"/>
</dbReference>
<dbReference type="InterPro" id="IPR006175">
    <property type="entry name" value="YjgF/YER057c/UK114"/>
</dbReference>
<keyword evidence="2" id="KW-0378">Hydrolase</keyword>
<evidence type="ECO:0000256" key="1">
    <source>
        <dbReference type="ARBA" id="ARBA00010552"/>
    </source>
</evidence>
<sequence>MSKIEYFHAEGGASNPAPLSPAVRAGDFVYVSGQVPTLADGSVVAHDVETQTAQVMRNIEEALKLAGCELSDICKTTVWLHDARDFARFNKAYSAFFEQGKFPARSTTEARLMINILVEIEAVAYKPV</sequence>
<dbReference type="RefSeq" id="WP_026173622.1">
    <property type="nucleotide sequence ID" value="NZ_AQWH01000015.1"/>
</dbReference>
<name>A0A1U9YX13_9HYPH</name>
<dbReference type="OrthoDB" id="9808943at2"/>
<dbReference type="Pfam" id="PF01042">
    <property type="entry name" value="Ribonuc_L-PSP"/>
    <property type="match status" value="1"/>
</dbReference>
<dbReference type="CDD" id="cd00448">
    <property type="entry name" value="YjgF_YER057c_UK114_family"/>
    <property type="match status" value="1"/>
</dbReference>
<dbReference type="KEGG" id="mmed:Mame_00599"/>
<gene>
    <name evidence="2" type="primary">ridA</name>
    <name evidence="2" type="ORF">Mame_00599</name>
</gene>
<evidence type="ECO:0000313" key="2">
    <source>
        <dbReference type="EMBL" id="AQZ49976.1"/>
    </source>
</evidence>
<proteinExistence type="inferred from homology"/>
<dbReference type="Proteomes" id="UP000191135">
    <property type="component" value="Chromosome"/>
</dbReference>